<organism evidence="2 3">
    <name type="scientific">Eumeta variegata</name>
    <name type="common">Bagworm moth</name>
    <name type="synonym">Eumeta japonica</name>
    <dbReference type="NCBI Taxonomy" id="151549"/>
    <lineage>
        <taxon>Eukaryota</taxon>
        <taxon>Metazoa</taxon>
        <taxon>Ecdysozoa</taxon>
        <taxon>Arthropoda</taxon>
        <taxon>Hexapoda</taxon>
        <taxon>Insecta</taxon>
        <taxon>Pterygota</taxon>
        <taxon>Neoptera</taxon>
        <taxon>Endopterygota</taxon>
        <taxon>Lepidoptera</taxon>
        <taxon>Glossata</taxon>
        <taxon>Ditrysia</taxon>
        <taxon>Tineoidea</taxon>
        <taxon>Psychidae</taxon>
        <taxon>Oiketicinae</taxon>
        <taxon>Eumeta</taxon>
    </lineage>
</organism>
<proteinExistence type="predicted"/>
<gene>
    <name evidence="2" type="ORF">EVAR_67751_1</name>
</gene>
<evidence type="ECO:0000256" key="1">
    <source>
        <dbReference type="SAM" id="MobiDB-lite"/>
    </source>
</evidence>
<feature type="region of interest" description="Disordered" evidence="1">
    <location>
        <begin position="84"/>
        <end position="114"/>
    </location>
</feature>
<dbReference type="EMBL" id="BGZK01001828">
    <property type="protein sequence ID" value="GBP86988.1"/>
    <property type="molecule type" value="Genomic_DNA"/>
</dbReference>
<dbReference type="AlphaFoldDB" id="A0A4C1ZGR4"/>
<feature type="compositionally biased region" description="Basic and acidic residues" evidence="1">
    <location>
        <begin position="101"/>
        <end position="114"/>
    </location>
</feature>
<accession>A0A4C1ZGR4</accession>
<evidence type="ECO:0000313" key="3">
    <source>
        <dbReference type="Proteomes" id="UP000299102"/>
    </source>
</evidence>
<comment type="caution">
    <text evidence="2">The sequence shown here is derived from an EMBL/GenBank/DDBJ whole genome shotgun (WGS) entry which is preliminary data.</text>
</comment>
<evidence type="ECO:0000313" key="2">
    <source>
        <dbReference type="EMBL" id="GBP86988.1"/>
    </source>
</evidence>
<sequence>MERTQIHPKSTSIAEVVTGKISDRCGRGDQGTPFSDTYRGRGLIFESSKRRFNFIFTPATRRYDETFIGGFHETRRRNINCGGAPCASSAPLPAPPSRPEPPTRKSDKQCRRSS</sequence>
<name>A0A4C1ZGR4_EUMVA</name>
<keyword evidence="3" id="KW-1185">Reference proteome</keyword>
<reference evidence="2 3" key="1">
    <citation type="journal article" date="2019" name="Commun. Biol.">
        <title>The bagworm genome reveals a unique fibroin gene that provides high tensile strength.</title>
        <authorList>
            <person name="Kono N."/>
            <person name="Nakamura H."/>
            <person name="Ohtoshi R."/>
            <person name="Tomita M."/>
            <person name="Numata K."/>
            <person name="Arakawa K."/>
        </authorList>
    </citation>
    <scope>NUCLEOTIDE SEQUENCE [LARGE SCALE GENOMIC DNA]</scope>
</reference>
<protein>
    <submittedName>
        <fullName evidence="2">Uncharacterized protein</fullName>
    </submittedName>
</protein>
<dbReference type="Proteomes" id="UP000299102">
    <property type="component" value="Unassembled WGS sequence"/>
</dbReference>